<dbReference type="FunFam" id="3.10.20.370:FF:000001">
    <property type="entry name" value="Retrovirus-related Pol polyprotein from transposon 17.6-like protein"/>
    <property type="match status" value="1"/>
</dbReference>
<dbReference type="GO" id="GO:0003676">
    <property type="term" value="F:nucleic acid binding"/>
    <property type="evidence" value="ECO:0007669"/>
    <property type="project" value="InterPro"/>
</dbReference>
<dbReference type="SUPFAM" id="SSF53098">
    <property type="entry name" value="Ribonuclease H-like"/>
    <property type="match status" value="1"/>
</dbReference>
<feature type="domain" description="Integrase catalytic" evidence="8">
    <location>
        <begin position="355"/>
        <end position="437"/>
    </location>
</feature>
<dbReference type="Gene3D" id="3.30.70.270">
    <property type="match status" value="1"/>
</dbReference>
<dbReference type="OrthoDB" id="6626366at2759"/>
<dbReference type="CDD" id="cd09274">
    <property type="entry name" value="RNase_HI_RT_Ty3"/>
    <property type="match status" value="1"/>
</dbReference>
<dbReference type="GO" id="GO:0004519">
    <property type="term" value="F:endonuclease activity"/>
    <property type="evidence" value="ECO:0007669"/>
    <property type="project" value="UniProtKB-KW"/>
</dbReference>
<dbReference type="Pfam" id="PF17921">
    <property type="entry name" value="Integrase_H2C2"/>
    <property type="match status" value="1"/>
</dbReference>
<evidence type="ECO:0000256" key="1">
    <source>
        <dbReference type="ARBA" id="ARBA00012493"/>
    </source>
</evidence>
<evidence type="ECO:0000259" key="8">
    <source>
        <dbReference type="PROSITE" id="PS50994"/>
    </source>
</evidence>
<evidence type="ECO:0000313" key="10">
    <source>
        <dbReference type="Proteomes" id="UP000479000"/>
    </source>
</evidence>
<evidence type="ECO:0000256" key="7">
    <source>
        <dbReference type="ARBA" id="ARBA00022918"/>
    </source>
</evidence>
<dbReference type="PANTHER" id="PTHR37984">
    <property type="entry name" value="PROTEIN CBG26694"/>
    <property type="match status" value="1"/>
</dbReference>
<dbReference type="EC" id="2.7.7.49" evidence="1"/>
<dbReference type="Gene3D" id="1.10.340.70">
    <property type="match status" value="1"/>
</dbReference>
<dbReference type="PANTHER" id="PTHR37984:SF5">
    <property type="entry name" value="PROTEIN NYNRIN-LIKE"/>
    <property type="match status" value="1"/>
</dbReference>
<keyword evidence="10" id="KW-1185">Reference proteome</keyword>
<proteinExistence type="predicted"/>
<evidence type="ECO:0000256" key="3">
    <source>
        <dbReference type="ARBA" id="ARBA00022695"/>
    </source>
</evidence>
<dbReference type="InterPro" id="IPR036397">
    <property type="entry name" value="RNaseH_sf"/>
</dbReference>
<organism evidence="9 10">
    <name type="scientific">Nesidiocoris tenuis</name>
    <dbReference type="NCBI Taxonomy" id="355587"/>
    <lineage>
        <taxon>Eukaryota</taxon>
        <taxon>Metazoa</taxon>
        <taxon>Ecdysozoa</taxon>
        <taxon>Arthropoda</taxon>
        <taxon>Hexapoda</taxon>
        <taxon>Insecta</taxon>
        <taxon>Pterygota</taxon>
        <taxon>Neoptera</taxon>
        <taxon>Paraneoptera</taxon>
        <taxon>Hemiptera</taxon>
        <taxon>Heteroptera</taxon>
        <taxon>Panheteroptera</taxon>
        <taxon>Cimicomorpha</taxon>
        <taxon>Miridae</taxon>
        <taxon>Dicyphina</taxon>
        <taxon>Nesidiocoris</taxon>
    </lineage>
</organism>
<dbReference type="InterPro" id="IPR041588">
    <property type="entry name" value="Integrase_H2C2"/>
</dbReference>
<dbReference type="InterPro" id="IPR043502">
    <property type="entry name" value="DNA/RNA_pol_sf"/>
</dbReference>
<dbReference type="InterPro" id="IPR043128">
    <property type="entry name" value="Rev_trsase/Diguanyl_cyclase"/>
</dbReference>
<dbReference type="Gene3D" id="3.30.420.10">
    <property type="entry name" value="Ribonuclease H-like superfamily/Ribonuclease H"/>
    <property type="match status" value="1"/>
</dbReference>
<evidence type="ECO:0000256" key="4">
    <source>
        <dbReference type="ARBA" id="ARBA00022722"/>
    </source>
</evidence>
<evidence type="ECO:0000256" key="2">
    <source>
        <dbReference type="ARBA" id="ARBA00022679"/>
    </source>
</evidence>
<name>A0A6H5GA72_9HEMI</name>
<dbReference type="AlphaFoldDB" id="A0A6H5GA72"/>
<dbReference type="InterPro" id="IPR001584">
    <property type="entry name" value="Integrase_cat-core"/>
</dbReference>
<keyword evidence="6" id="KW-0378">Hydrolase</keyword>
<dbReference type="InterPro" id="IPR050951">
    <property type="entry name" value="Retrovirus_Pol_polyprotein"/>
</dbReference>
<dbReference type="InterPro" id="IPR041373">
    <property type="entry name" value="RT_RNaseH"/>
</dbReference>
<gene>
    <name evidence="9" type="ORF">NTEN_LOCUS5933</name>
</gene>
<accession>A0A6H5GA72</accession>
<keyword evidence="4" id="KW-0540">Nuclease</keyword>
<dbReference type="GO" id="GO:0003964">
    <property type="term" value="F:RNA-directed DNA polymerase activity"/>
    <property type="evidence" value="ECO:0007669"/>
    <property type="project" value="UniProtKB-KW"/>
</dbReference>
<keyword evidence="2" id="KW-0808">Transferase</keyword>
<dbReference type="EMBL" id="CADCXU010009029">
    <property type="protein sequence ID" value="CAA9999650.1"/>
    <property type="molecule type" value="Genomic_DNA"/>
</dbReference>
<dbReference type="Proteomes" id="UP000479000">
    <property type="component" value="Unassembled WGS sequence"/>
</dbReference>
<reference evidence="9 10" key="1">
    <citation type="submission" date="2020-02" db="EMBL/GenBank/DDBJ databases">
        <authorList>
            <person name="Ferguson B K."/>
        </authorList>
    </citation>
    <scope>NUCLEOTIDE SEQUENCE [LARGE SCALE GENOMIC DNA]</scope>
</reference>
<sequence>MDSKVDAIKNCPSPKNITELRSFLGMVNYLEKFIPFLHGKCAPLHRLTGTRTPWKWSDAEERTFQEIKSLISKEDTVVPYDRNKSIVIAADASENGLGAVICQRDENGNERPIAYGSRTLNDAEKHYASIDREAAALVFAVTKFHQYVYGKKFILVTDHKPLVRIFGCKRDLPKVTNNRLVRWALSLGSYDYDIEYRSGKENMIADFLSRMPLEGQPVHKEEQIKILNCNEDDILISRDRLKKESKKDPILRKIIQWVSTTWPQETTLEEIRPYFKRKDEISVEEGVVVWGGRIIIPSALQHETLDHLHQGHPGISAMKGLGRFYVWWPNFDKDVEEYVKSCVSCQEFRDQDYEVPLYPWNIPDKVWDRVHLDFAGPIDGVYWLVGIDAHSRWVEVEVMKSITSKNLISRLTEWFSRYGYPKMIVSDNGAQFTSEVFIVSRELNCFDDSGRKMASPSIGRITTLQFISCTNYTALKDVRGKRLAVIYNNRVLQLDQTEILDQHQFRTVCFGGLIIFINTNEGYYGHDDGHCSSEERNVEHRYLSMLTAKDCVSGCLLK</sequence>
<dbReference type="GO" id="GO:0016787">
    <property type="term" value="F:hydrolase activity"/>
    <property type="evidence" value="ECO:0007669"/>
    <property type="project" value="UniProtKB-KW"/>
</dbReference>
<evidence type="ECO:0000256" key="6">
    <source>
        <dbReference type="ARBA" id="ARBA00022801"/>
    </source>
</evidence>
<dbReference type="GO" id="GO:0015074">
    <property type="term" value="P:DNA integration"/>
    <property type="evidence" value="ECO:0007669"/>
    <property type="project" value="InterPro"/>
</dbReference>
<dbReference type="PROSITE" id="PS50994">
    <property type="entry name" value="INTEGRASE"/>
    <property type="match status" value="1"/>
</dbReference>
<keyword evidence="7" id="KW-0695">RNA-directed DNA polymerase</keyword>
<dbReference type="InterPro" id="IPR012337">
    <property type="entry name" value="RNaseH-like_sf"/>
</dbReference>
<dbReference type="FunFam" id="1.10.340.70:FF:000003">
    <property type="entry name" value="Protein CBG25708"/>
    <property type="match status" value="1"/>
</dbReference>
<dbReference type="Pfam" id="PF17917">
    <property type="entry name" value="RT_RNaseH"/>
    <property type="match status" value="1"/>
</dbReference>
<keyword evidence="5" id="KW-0255">Endonuclease</keyword>
<dbReference type="FunFam" id="3.30.70.270:FF:000020">
    <property type="entry name" value="Transposon Tf2-6 polyprotein-like Protein"/>
    <property type="match status" value="1"/>
</dbReference>
<dbReference type="SUPFAM" id="SSF56672">
    <property type="entry name" value="DNA/RNA polymerases"/>
    <property type="match status" value="1"/>
</dbReference>
<evidence type="ECO:0000313" key="9">
    <source>
        <dbReference type="EMBL" id="CAA9999650.1"/>
    </source>
</evidence>
<keyword evidence="3" id="KW-0548">Nucleotidyltransferase</keyword>
<evidence type="ECO:0000256" key="5">
    <source>
        <dbReference type="ARBA" id="ARBA00022759"/>
    </source>
</evidence>
<protein>
    <recommendedName>
        <fullName evidence="1">RNA-directed DNA polymerase</fullName>
        <ecNumber evidence="1">2.7.7.49</ecNumber>
    </recommendedName>
</protein>
<dbReference type="GO" id="GO:0042575">
    <property type="term" value="C:DNA polymerase complex"/>
    <property type="evidence" value="ECO:0007669"/>
    <property type="project" value="UniProtKB-ARBA"/>
</dbReference>